<keyword evidence="1" id="KW-0175">Coiled coil</keyword>
<dbReference type="PANTHER" id="PTHR45725">
    <property type="entry name" value="FORMIN HOMOLOGY 2 FAMILY MEMBER"/>
    <property type="match status" value="1"/>
</dbReference>
<feature type="compositionally biased region" description="Polar residues" evidence="2">
    <location>
        <begin position="1087"/>
        <end position="1096"/>
    </location>
</feature>
<evidence type="ECO:0000313" key="6">
    <source>
        <dbReference type="Proteomes" id="UP000708208"/>
    </source>
</evidence>
<dbReference type="InterPro" id="IPR010472">
    <property type="entry name" value="FH3_dom"/>
</dbReference>
<feature type="region of interest" description="Disordered" evidence="2">
    <location>
        <begin position="1084"/>
        <end position="1104"/>
    </location>
</feature>
<evidence type="ECO:0000256" key="2">
    <source>
        <dbReference type="SAM" id="MobiDB-lite"/>
    </source>
</evidence>
<organism evidence="5 6">
    <name type="scientific">Allacma fusca</name>
    <dbReference type="NCBI Taxonomy" id="39272"/>
    <lineage>
        <taxon>Eukaryota</taxon>
        <taxon>Metazoa</taxon>
        <taxon>Ecdysozoa</taxon>
        <taxon>Arthropoda</taxon>
        <taxon>Hexapoda</taxon>
        <taxon>Collembola</taxon>
        <taxon>Symphypleona</taxon>
        <taxon>Sminthuridae</taxon>
        <taxon>Allacma</taxon>
    </lineage>
</organism>
<dbReference type="PROSITE" id="PS51232">
    <property type="entry name" value="GBD_FH3"/>
    <property type="match status" value="1"/>
</dbReference>
<dbReference type="GO" id="GO:0031267">
    <property type="term" value="F:small GTPase binding"/>
    <property type="evidence" value="ECO:0007669"/>
    <property type="project" value="InterPro"/>
</dbReference>
<dbReference type="InterPro" id="IPR014768">
    <property type="entry name" value="GBD/FH3_dom"/>
</dbReference>
<dbReference type="EMBL" id="CAJVCH010549303">
    <property type="protein sequence ID" value="CAG7828896.1"/>
    <property type="molecule type" value="Genomic_DNA"/>
</dbReference>
<dbReference type="Pfam" id="PF06367">
    <property type="entry name" value="Drf_FH3"/>
    <property type="match status" value="1"/>
</dbReference>
<accession>A0A8J2LBI1</accession>
<feature type="domain" description="FH2" evidence="4">
    <location>
        <begin position="617"/>
        <end position="1014"/>
    </location>
</feature>
<keyword evidence="6" id="KW-1185">Reference proteome</keyword>
<evidence type="ECO:0000313" key="5">
    <source>
        <dbReference type="EMBL" id="CAG7828896.1"/>
    </source>
</evidence>
<evidence type="ECO:0000259" key="3">
    <source>
        <dbReference type="PROSITE" id="PS51232"/>
    </source>
</evidence>
<dbReference type="GO" id="GO:0003779">
    <property type="term" value="F:actin binding"/>
    <property type="evidence" value="ECO:0007669"/>
    <property type="project" value="InterPro"/>
</dbReference>
<dbReference type="SMART" id="SM00498">
    <property type="entry name" value="FH2"/>
    <property type="match status" value="1"/>
</dbReference>
<sequence>MGKLSLILQNLQKSVDRQRQNFVIPTISIENLLERMPAKTSTALEFCNCFTSSGSSSDPPEITVNGLLDQNLVIQSPPTNLNSEEFEEQFAEFVEELDLTAVNKNAMLSLPINKKWQIYSSRKNNETDTLLSFSPEYFIDRISAFMPQETPKLFESLRTSLRTQPNSFVQRFLDLEGLNILLETLSNHKYLKYHPGIIQCMKSILNNSTGRAYVLAHPSALNIVSESLASDNIKCKVDVLEILGAVCLVPGGHRKVLGAISYLQEFASERTRFQTIINDLDRSTGLYRTDISVKTAIMSFLNAVLSYGPGQSSLEFRLHLRYELLMLGLQPVIDKLRKFDNETLDKHLDFFEMMRIEDEKEFAKRFDHTHIDVKNTQENFTLLNSKLTHSSSFANLQSIIQHLLLLPIEITHHWSLIDRLIQQVVLQESSKDPDHVVVNIDVDKIVKELASEEQLTTATKKVEHLSAENTKLLNSTSLKEQELEIRTQEKENLEKIIKTLREKLKEANNRPPVIIQQVVPPPQPVPQPIVTQPGPSVIQQQPTAAQPKETEVLPPAIKVQLPEPNQTAKPIPEVQQPVLAPPPPPPPPPLVPGSIPPPPPPAPPLTQSPHPVVIRRQLNVPQPKTQLKALNWSKLPDTKLNGTVWLKLEESKIYSQLNLVEIDRLFSAFKHVNGNSEKDMESITQSNHKPLKKVISVIDGRRAQNCTILLSKLKMTDDEITRAILSMDQMDQLPLDMIEQLLKFTPNNEEKQLLEEQDMEMLARADTFLLQISRIPHYSERLRALHYKKKFPIITSELKSKVRTVTQALLELQTSKKLIKLLELILALGNYMNNHGSRGNAAGFRLNSLMRIQDTKSNYKISLMNYLITQIESCWPDLLDIDFELRNLKTAAKVNMADLDKEMCGLRSSMNLIEKEVEFHRSVKMEPGDRFLISMREFTSTAANQLCELEDSYSTMKCQFHKTLLFFGEEYATTDEFLQVFDQFFGHFNEARMENDNLRKKKEDEYKRAENATLRRQSTKSASSNPNIQTEKGEFDDLISALRTAVFSPLLRITVLKSSYISADSNPKGDVFTADTDIKNYKRKRANNNSQRSPANFDQRERTH</sequence>
<feature type="compositionally biased region" description="Polar residues" evidence="2">
    <location>
        <begin position="1014"/>
        <end position="1030"/>
    </location>
</feature>
<feature type="coiled-coil region" evidence="1">
    <location>
        <begin position="483"/>
        <end position="510"/>
    </location>
</feature>
<dbReference type="InterPro" id="IPR010473">
    <property type="entry name" value="GTPase-bd"/>
</dbReference>
<dbReference type="PANTHER" id="PTHR45725:SF1">
    <property type="entry name" value="DISHEVELLED ASSOCIATED ACTIVATOR OF MORPHOGENESIS, ISOFORM D"/>
    <property type="match status" value="1"/>
</dbReference>
<feature type="region of interest" description="Disordered" evidence="2">
    <location>
        <begin position="574"/>
        <end position="609"/>
    </location>
</feature>
<evidence type="ECO:0000259" key="4">
    <source>
        <dbReference type="PROSITE" id="PS51444"/>
    </source>
</evidence>
<protein>
    <submittedName>
        <fullName evidence="5">Uncharacterized protein</fullName>
    </submittedName>
</protein>
<reference evidence="5" key="1">
    <citation type="submission" date="2021-06" db="EMBL/GenBank/DDBJ databases">
        <authorList>
            <person name="Hodson N. C."/>
            <person name="Mongue J. A."/>
            <person name="Jaron S. K."/>
        </authorList>
    </citation>
    <scope>NUCLEOTIDE SEQUENCE</scope>
</reference>
<dbReference type="SMART" id="SM01139">
    <property type="entry name" value="Drf_FH3"/>
    <property type="match status" value="1"/>
</dbReference>
<feature type="domain" description="GBD/FH3" evidence="3">
    <location>
        <begin position="78"/>
        <end position="444"/>
    </location>
</feature>
<feature type="compositionally biased region" description="Pro residues" evidence="2">
    <location>
        <begin position="579"/>
        <end position="606"/>
    </location>
</feature>
<dbReference type="Pfam" id="PF02181">
    <property type="entry name" value="FH2"/>
    <property type="match status" value="1"/>
</dbReference>
<gene>
    <name evidence="5" type="ORF">AFUS01_LOCUS38791</name>
</gene>
<feature type="region of interest" description="Disordered" evidence="2">
    <location>
        <begin position="526"/>
        <end position="550"/>
    </location>
</feature>
<dbReference type="InterPro" id="IPR051425">
    <property type="entry name" value="Formin_Homology"/>
</dbReference>
<proteinExistence type="predicted"/>
<dbReference type="Pfam" id="PF06371">
    <property type="entry name" value="Drf_GBD"/>
    <property type="match status" value="1"/>
</dbReference>
<dbReference type="OrthoDB" id="1104827at2759"/>
<dbReference type="GO" id="GO:0030036">
    <property type="term" value="P:actin cytoskeleton organization"/>
    <property type="evidence" value="ECO:0007669"/>
    <property type="project" value="InterPro"/>
</dbReference>
<dbReference type="SMART" id="SM01140">
    <property type="entry name" value="Drf_GBD"/>
    <property type="match status" value="1"/>
</dbReference>
<dbReference type="InterPro" id="IPR015425">
    <property type="entry name" value="FH2_Formin"/>
</dbReference>
<dbReference type="PROSITE" id="PS51444">
    <property type="entry name" value="FH2"/>
    <property type="match status" value="1"/>
</dbReference>
<feature type="region of interest" description="Disordered" evidence="2">
    <location>
        <begin position="1010"/>
        <end position="1030"/>
    </location>
</feature>
<comment type="caution">
    <text evidence="5">The sequence shown here is derived from an EMBL/GenBank/DDBJ whole genome shotgun (WGS) entry which is preliminary data.</text>
</comment>
<name>A0A8J2LBI1_9HEXA</name>
<evidence type="ECO:0000256" key="1">
    <source>
        <dbReference type="SAM" id="Coils"/>
    </source>
</evidence>
<dbReference type="AlphaFoldDB" id="A0A8J2LBI1"/>
<dbReference type="Proteomes" id="UP000708208">
    <property type="component" value="Unassembled WGS sequence"/>
</dbReference>